<reference evidence="1 2" key="1">
    <citation type="submission" date="2024-10" db="EMBL/GenBank/DDBJ databases">
        <title>Isolation, draft genome sequencing and identification of Phyllobacterium sp. NSA23, isolated from leaf soil.</title>
        <authorList>
            <person name="Akita H."/>
        </authorList>
    </citation>
    <scope>NUCLEOTIDE SEQUENCE [LARGE SCALE GENOMIC DNA]</scope>
    <source>
        <strain evidence="1 2">NSA23</strain>
    </source>
</reference>
<dbReference type="Proteomes" id="UP001628091">
    <property type="component" value="Unassembled WGS sequence"/>
</dbReference>
<protein>
    <submittedName>
        <fullName evidence="1">Uncharacterized protein</fullName>
    </submittedName>
</protein>
<proteinExistence type="predicted"/>
<organism evidence="1 2">
    <name type="scientific">Phyllobacterium phragmitis</name>
    <dbReference type="NCBI Taxonomy" id="2670329"/>
    <lineage>
        <taxon>Bacteria</taxon>
        <taxon>Pseudomonadati</taxon>
        <taxon>Pseudomonadota</taxon>
        <taxon>Alphaproteobacteria</taxon>
        <taxon>Hyphomicrobiales</taxon>
        <taxon>Phyllobacteriaceae</taxon>
        <taxon>Phyllobacterium</taxon>
    </lineage>
</organism>
<sequence length="132" mass="14852">MSLLHSYYNAIARQEYLRAFSYIKHGAQPPTAEEFQKFADGYEHTVSVKVKIGEENGDGGAGTVWYCLPVALEATLDDGRKQVFSGYYHFMQESAADQQMWPFVPLMITKGDLQLSHRPFEESVPASCNPDP</sequence>
<keyword evidence="2" id="KW-1185">Reference proteome</keyword>
<accession>A0ABQ0H1K8</accession>
<comment type="caution">
    <text evidence="1">The sequence shown here is derived from an EMBL/GenBank/DDBJ whole genome shotgun (WGS) entry which is preliminary data.</text>
</comment>
<dbReference type="EMBL" id="BAAFZP010000001">
    <property type="protein sequence ID" value="GAB1582807.1"/>
    <property type="molecule type" value="Genomic_DNA"/>
</dbReference>
<evidence type="ECO:0000313" key="1">
    <source>
        <dbReference type="EMBL" id="GAB1582807.1"/>
    </source>
</evidence>
<name>A0ABQ0H1K8_9HYPH</name>
<gene>
    <name evidence="1" type="ORF">PPNSA23_27500</name>
</gene>
<evidence type="ECO:0000313" key="2">
    <source>
        <dbReference type="Proteomes" id="UP001628091"/>
    </source>
</evidence>